<dbReference type="Proteomes" id="UP000829364">
    <property type="component" value="Chromosome 5"/>
</dbReference>
<evidence type="ECO:0000256" key="2">
    <source>
        <dbReference type="ARBA" id="ARBA00006289"/>
    </source>
</evidence>
<dbReference type="RefSeq" id="XP_047843601.1">
    <property type="nucleotide sequence ID" value="XM_047987615.1"/>
</dbReference>
<dbReference type="InterPro" id="IPR057982">
    <property type="entry name" value="TPR_NAA35"/>
</dbReference>
<protein>
    <submittedName>
        <fullName evidence="6">N-alpha-acetyltransferase, non-catalitic subunit</fullName>
    </submittedName>
</protein>
<feature type="domain" description="NAA35-like N-terminal" evidence="4">
    <location>
        <begin position="56"/>
        <end position="217"/>
    </location>
</feature>
<dbReference type="GO" id="GO:0031417">
    <property type="term" value="C:NatC complex"/>
    <property type="evidence" value="ECO:0007669"/>
    <property type="project" value="InterPro"/>
</dbReference>
<reference evidence="6" key="1">
    <citation type="submission" date="2021-11" db="EMBL/GenBank/DDBJ databases">
        <title>Purpureocillium_takamizusanense_genome.</title>
        <authorList>
            <person name="Nguyen N.-H."/>
        </authorList>
    </citation>
    <scope>NUCLEOTIDE SEQUENCE</scope>
    <source>
        <strain evidence="6">PT3</strain>
    </source>
</reference>
<keyword evidence="3" id="KW-0963">Cytoplasm</keyword>
<evidence type="ECO:0000313" key="7">
    <source>
        <dbReference type="Proteomes" id="UP000829364"/>
    </source>
</evidence>
<evidence type="ECO:0000256" key="1">
    <source>
        <dbReference type="ARBA" id="ARBA00004496"/>
    </source>
</evidence>
<dbReference type="PANTHER" id="PTHR21373:SF0">
    <property type="entry name" value="N-ALPHA-ACETYLTRANSFERASE 35, NATC AUXILIARY SUBUNIT"/>
    <property type="match status" value="1"/>
</dbReference>
<sequence length="764" mass="85542">MAEYGIGAADEIARLSLGQQDAAEPEPAPPPNITSPGIVAVDITHKFAQAAKTLAPGELVKDGFFTLFESVSALEIMDPKMDSGCVKPGDEFEELFDVSRALDAQEVLGVMDQLLCHEMSWHLGYPLAQTILTSVYVEALLMPVPSSIEQAYFVRRGNLDANRHPMLLVLRAYCLGMLKVCSYVNERIKSEHFYEEEDFVTNTYHRTLLTNIPTSDVLLTLAEAKAVVASQRGLIDEELVDALTSRLELRWLFLEAVECPQYVKDANKARRLWEEAQAVLPSINATHALSKPVDEAFSAKLQRKLASTMPPRPIVELGFDAAFDHLSRLFADGLEVISVLDYVDSQCLLTFVLTFQAKKPQPLVYVRTLLQTFLFNAMEILGSMSIRQLLDDDFSIISMPASPLLDRGNDEIEVVQDPRFAMSQQMEFFRQRAAQPFLDILRTACQNRSRVRRTLCHTIREWESLQVEAEEIDQVLQVKTKETPLVHRPSMSAPPVESYALPLSSWTYLYKLRQMEWIVQLGFELEVYQPDELGGMYWYLNYLSKSRLQHSERIKGFIVHKTEEARSQPAPMADANADEQLQRSLAYTRLSLLDAAVTWELADALCCVYAVLGRLGLVKPPPRPYSNDELRYDLRMKPFVAVGFPALPNFHQFTAGVAQSESTLQELLEYAERAVAGAKRGFEALSKLSAKESFSVGSHDRWAASVKGALRSTIATGIAVSSVQKALSKQAAEGSHLGIKAEVPTPDKAYHEWWIVPKIVPVAP</sequence>
<organism evidence="6 7">
    <name type="scientific">Purpureocillium takamizusanense</name>
    <dbReference type="NCBI Taxonomy" id="2060973"/>
    <lineage>
        <taxon>Eukaryota</taxon>
        <taxon>Fungi</taxon>
        <taxon>Dikarya</taxon>
        <taxon>Ascomycota</taxon>
        <taxon>Pezizomycotina</taxon>
        <taxon>Sordariomycetes</taxon>
        <taxon>Hypocreomycetidae</taxon>
        <taxon>Hypocreales</taxon>
        <taxon>Ophiocordycipitaceae</taxon>
        <taxon>Purpureocillium</taxon>
    </lineage>
</organism>
<accession>A0A9Q8VB50</accession>
<dbReference type="Pfam" id="PF04112">
    <property type="entry name" value="Mak10"/>
    <property type="match status" value="1"/>
</dbReference>
<proteinExistence type="inferred from homology"/>
<feature type="domain" description="NAA35-like TPR repeats" evidence="5">
    <location>
        <begin position="336"/>
        <end position="724"/>
    </location>
</feature>
<evidence type="ECO:0000256" key="3">
    <source>
        <dbReference type="ARBA" id="ARBA00022490"/>
    </source>
</evidence>
<gene>
    <name evidence="6" type="primary">MAK10</name>
    <name evidence="6" type="ORF">JDV02_006242</name>
</gene>
<dbReference type="InterPro" id="IPR007244">
    <property type="entry name" value="Naa35_N"/>
</dbReference>
<keyword evidence="7" id="KW-1185">Reference proteome</keyword>
<dbReference type="GeneID" id="72068191"/>
<dbReference type="OrthoDB" id="269405at2759"/>
<comment type="subcellular location">
    <subcellularLocation>
        <location evidence="1">Cytoplasm</location>
    </subcellularLocation>
</comment>
<dbReference type="PANTHER" id="PTHR21373">
    <property type="entry name" value="GLUCOSE REPRESSIBLE PROTEIN MAK10"/>
    <property type="match status" value="1"/>
</dbReference>
<name>A0A9Q8VB50_9HYPO</name>
<evidence type="ECO:0000259" key="4">
    <source>
        <dbReference type="Pfam" id="PF04112"/>
    </source>
</evidence>
<evidence type="ECO:0000259" key="5">
    <source>
        <dbReference type="Pfam" id="PF25789"/>
    </source>
</evidence>
<dbReference type="KEGG" id="ptkz:JDV02_006242"/>
<comment type="similarity">
    <text evidence="2">Belongs to the MAK10 family.</text>
</comment>
<dbReference type="InterPro" id="IPR057983">
    <property type="entry name" value="NAA35-like_N"/>
</dbReference>
<dbReference type="AlphaFoldDB" id="A0A9Q8VB50"/>
<dbReference type="EMBL" id="CP086358">
    <property type="protein sequence ID" value="UNI20120.1"/>
    <property type="molecule type" value="Genomic_DNA"/>
</dbReference>
<dbReference type="Pfam" id="PF25789">
    <property type="entry name" value="TPR_NAA35"/>
    <property type="match status" value="1"/>
</dbReference>
<evidence type="ECO:0000313" key="6">
    <source>
        <dbReference type="EMBL" id="UNI20120.1"/>
    </source>
</evidence>